<dbReference type="Gene3D" id="2.130.10.130">
    <property type="entry name" value="Integrin alpha, N-terminal"/>
    <property type="match status" value="3"/>
</dbReference>
<accession>A0A9X3XDR7</accession>
<evidence type="ECO:0000256" key="3">
    <source>
        <dbReference type="SAM" id="SignalP"/>
    </source>
</evidence>
<dbReference type="PANTHER" id="PTHR36220:SF1">
    <property type="entry name" value="GAMMA TUBULIN COMPLEX COMPONENT C-TERMINAL DOMAIN-CONTAINING PROTEIN"/>
    <property type="match status" value="1"/>
</dbReference>
<keyword evidence="1 3" id="KW-0732">Signal</keyword>
<feature type="chain" id="PRO_5040999433" evidence="3">
    <location>
        <begin position="19"/>
        <end position="889"/>
    </location>
</feature>
<evidence type="ECO:0000313" key="4">
    <source>
        <dbReference type="EMBL" id="MDC3988437.1"/>
    </source>
</evidence>
<keyword evidence="5" id="KW-1185">Reference proteome</keyword>
<comment type="caution">
    <text evidence="4">The sequence shown here is derived from an EMBL/GenBank/DDBJ whole genome shotgun (WGS) entry which is preliminary data.</text>
</comment>
<dbReference type="InterPro" id="IPR013517">
    <property type="entry name" value="FG-GAP"/>
</dbReference>
<feature type="region of interest" description="Disordered" evidence="2">
    <location>
        <begin position="818"/>
        <end position="860"/>
    </location>
</feature>
<dbReference type="Proteomes" id="UP001151081">
    <property type="component" value="Unassembled WGS sequence"/>
</dbReference>
<dbReference type="Pfam" id="PF14312">
    <property type="entry name" value="FG-GAP_2"/>
    <property type="match status" value="7"/>
</dbReference>
<organism evidence="4 5">
    <name type="scientific">Polyangium jinanense</name>
    <dbReference type="NCBI Taxonomy" id="2829994"/>
    <lineage>
        <taxon>Bacteria</taxon>
        <taxon>Pseudomonadati</taxon>
        <taxon>Myxococcota</taxon>
        <taxon>Polyangia</taxon>
        <taxon>Polyangiales</taxon>
        <taxon>Polyangiaceae</taxon>
        <taxon>Polyangium</taxon>
    </lineage>
</organism>
<protein>
    <submittedName>
        <fullName evidence="4">FG-GAP repeat protein</fullName>
    </submittedName>
</protein>
<gene>
    <name evidence="4" type="ORF">KEG57_48675</name>
</gene>
<feature type="compositionally biased region" description="Low complexity" evidence="2">
    <location>
        <begin position="826"/>
        <end position="839"/>
    </location>
</feature>
<dbReference type="SUPFAM" id="SSF69318">
    <property type="entry name" value="Integrin alpha N-terminal domain"/>
    <property type="match status" value="1"/>
</dbReference>
<dbReference type="EMBL" id="JAGTJJ010000073">
    <property type="protein sequence ID" value="MDC3988437.1"/>
    <property type="molecule type" value="Genomic_DNA"/>
</dbReference>
<sequence>MRKRLLGISMVLAAGAIAGCVGAPADLASGGGESGSASRAAPAASPASLRAAVLHAAQRDAGDAYHARFQDGALRAAAPGFEARFDAEGVTLRRDGGGAVDGALALARFGCEDALEPTFTAERAEPVADANRVSYARRAGAVHVEEWYLAGPHGLEQGFTVAEAPACLAAGGEIVLELGLAGLEAHLAPDGRAAVLRREGEEAGYRYAELYAEDAAGQELPSRLTVRGGRIELRVAASGAAFPVRIDPLVALQQAKLVADDAAADDYFGHSVAISGDTALVGSYDDDNAGGTNAGSVYVFVRSGTVWTQQAKLVANDAASADLFGTSVALSGDTALIGASLDDFVGNTDQGSAYVFVRSGGVWSQQAKLVAGDANDRFGSSVALSGDTALVSAPRDSVAGGGTAAGSVSVFVRSGTTWSEQSKLTASDPGASDFFGFSVALSGDTALVGAWSDDHAGGVDAGSAYVFVRSGAVWSQETKLVADAAAGDHFGRSVALSGDTALVGSPDASGSGRAYVFVRSGAEWSQQAKIQAADAAGGDWFGYSVALAGDTALVGAANDDASMFVTDAGSAYVFVRSGAVWSQQAKLVAADAAVNDWFGNEVALSGDTALVGAHYDDHAGGTSAGSAYAFVLKQAAGDPCATAAECASGFCTDGVCCDAACGGGAPDDCQACSVALGGTADGVCTLITGTSCDDANACTPADICQAGVCIGNPITCTPLDACHDAGVCDPATGICSNPAKPDGSPCMLGTCEGGTCAGSGSGGAGGSGGVGGAGGAGGSGGAGGVGGSGGAGGSGGTGGVGGSGGAGGAGGAGGVGGSGGAGGAGATTSTGSGGSNSSADADEGDCACHVPGSQGGAGNGAPAALALAAIAMTLGRRARRARDSGNGRG</sequence>
<evidence type="ECO:0000256" key="2">
    <source>
        <dbReference type="SAM" id="MobiDB-lite"/>
    </source>
</evidence>
<dbReference type="PROSITE" id="PS51257">
    <property type="entry name" value="PROKAR_LIPOPROTEIN"/>
    <property type="match status" value="1"/>
</dbReference>
<evidence type="ECO:0000256" key="1">
    <source>
        <dbReference type="ARBA" id="ARBA00022729"/>
    </source>
</evidence>
<dbReference type="PANTHER" id="PTHR36220">
    <property type="entry name" value="UNNAMED PRODUCT"/>
    <property type="match status" value="1"/>
</dbReference>
<dbReference type="InterPro" id="IPR028994">
    <property type="entry name" value="Integrin_alpha_N"/>
</dbReference>
<feature type="signal peptide" evidence="3">
    <location>
        <begin position="1"/>
        <end position="18"/>
    </location>
</feature>
<evidence type="ECO:0000313" key="5">
    <source>
        <dbReference type="Proteomes" id="UP001151081"/>
    </source>
</evidence>
<dbReference type="AlphaFoldDB" id="A0A9X3XDR7"/>
<name>A0A9X3XDR7_9BACT</name>
<proteinExistence type="predicted"/>
<reference evidence="4 5" key="1">
    <citation type="submission" date="2021-04" db="EMBL/GenBank/DDBJ databases">
        <title>Genome analysis of Polyangium sp.</title>
        <authorList>
            <person name="Li Y."/>
            <person name="Wang J."/>
        </authorList>
    </citation>
    <scope>NUCLEOTIDE SEQUENCE [LARGE SCALE GENOMIC DNA]</scope>
    <source>
        <strain evidence="4 5">SDU14</strain>
    </source>
</reference>